<feature type="domain" description="Alcohol dehydrogenase-like N-terminal" evidence="4">
    <location>
        <begin position="17"/>
        <end position="95"/>
    </location>
</feature>
<dbReference type="Pfam" id="PF08240">
    <property type="entry name" value="ADH_N"/>
    <property type="match status" value="1"/>
</dbReference>
<dbReference type="InterPro" id="IPR013154">
    <property type="entry name" value="ADH-like_N"/>
</dbReference>
<dbReference type="PROSITE" id="PS01162">
    <property type="entry name" value="QOR_ZETA_CRYSTAL"/>
    <property type="match status" value="1"/>
</dbReference>
<dbReference type="Gene3D" id="3.40.50.720">
    <property type="entry name" value="NAD(P)-binding Rossmann-like Domain"/>
    <property type="match status" value="1"/>
</dbReference>
<reference evidence="5" key="1">
    <citation type="submission" date="2022-08" db="EMBL/GenBank/DDBJ databases">
        <authorList>
            <person name="Gutierrez-Valencia J."/>
        </authorList>
    </citation>
    <scope>NUCLEOTIDE SEQUENCE</scope>
</reference>
<dbReference type="GO" id="GO:0016628">
    <property type="term" value="F:oxidoreductase activity, acting on the CH-CH group of donors, NAD or NADP as acceptor"/>
    <property type="evidence" value="ECO:0007669"/>
    <property type="project" value="InterPro"/>
</dbReference>
<dbReference type="Proteomes" id="UP001154282">
    <property type="component" value="Unassembled WGS sequence"/>
</dbReference>
<comment type="similarity">
    <text evidence="1">Belongs to the zinc-containing alcohol dehydrogenase family. Quinone oxidoreductase subfamily.</text>
</comment>
<dbReference type="AlphaFoldDB" id="A0AAV0S3T6"/>
<proteinExistence type="inferred from homology"/>
<keyword evidence="3" id="KW-0520">NAD</keyword>
<evidence type="ECO:0000256" key="2">
    <source>
        <dbReference type="ARBA" id="ARBA00023002"/>
    </source>
</evidence>
<accession>A0AAV0S3T6</accession>
<evidence type="ECO:0000256" key="1">
    <source>
        <dbReference type="ARBA" id="ARBA00010371"/>
    </source>
</evidence>
<protein>
    <recommendedName>
        <fullName evidence="4">Alcohol dehydrogenase-like N-terminal domain-containing protein</fullName>
    </recommendedName>
</protein>
<keyword evidence="6" id="KW-1185">Reference proteome</keyword>
<gene>
    <name evidence="5" type="ORF">LITE_LOCUS50886</name>
</gene>
<dbReference type="GO" id="GO:0008270">
    <property type="term" value="F:zinc ion binding"/>
    <property type="evidence" value="ECO:0007669"/>
    <property type="project" value="InterPro"/>
</dbReference>
<dbReference type="Gene3D" id="3.90.180.10">
    <property type="entry name" value="Medium-chain alcohol dehydrogenases, catalytic domain"/>
    <property type="match status" value="1"/>
</dbReference>
<dbReference type="PANTHER" id="PTHR44573">
    <property type="entry name" value="NADPH-DEPENDENT ALKENAL/ONE OXIDOREDUCTASE, CHLOROPLASTIC"/>
    <property type="match status" value="1"/>
</dbReference>
<comment type="caution">
    <text evidence="5">The sequence shown here is derived from an EMBL/GenBank/DDBJ whole genome shotgun (WGS) entry which is preliminary data.</text>
</comment>
<dbReference type="InterPro" id="IPR011032">
    <property type="entry name" value="GroES-like_sf"/>
</dbReference>
<dbReference type="InterPro" id="IPR036291">
    <property type="entry name" value="NAD(P)-bd_dom_sf"/>
</dbReference>
<dbReference type="EMBL" id="CAMGYJ010000011">
    <property type="protein sequence ID" value="CAI0626506.1"/>
    <property type="molecule type" value="Genomic_DNA"/>
</dbReference>
<dbReference type="SUPFAM" id="SSF50129">
    <property type="entry name" value="GroES-like"/>
    <property type="match status" value="1"/>
</dbReference>
<organism evidence="5 6">
    <name type="scientific">Linum tenue</name>
    <dbReference type="NCBI Taxonomy" id="586396"/>
    <lineage>
        <taxon>Eukaryota</taxon>
        <taxon>Viridiplantae</taxon>
        <taxon>Streptophyta</taxon>
        <taxon>Embryophyta</taxon>
        <taxon>Tracheophyta</taxon>
        <taxon>Spermatophyta</taxon>
        <taxon>Magnoliopsida</taxon>
        <taxon>eudicotyledons</taxon>
        <taxon>Gunneridae</taxon>
        <taxon>Pentapetalae</taxon>
        <taxon>rosids</taxon>
        <taxon>fabids</taxon>
        <taxon>Malpighiales</taxon>
        <taxon>Linaceae</taxon>
        <taxon>Linum</taxon>
    </lineage>
</organism>
<evidence type="ECO:0000259" key="4">
    <source>
        <dbReference type="Pfam" id="PF08240"/>
    </source>
</evidence>
<evidence type="ECO:0000313" key="6">
    <source>
        <dbReference type="Proteomes" id="UP001154282"/>
    </source>
</evidence>
<dbReference type="InterPro" id="IPR002364">
    <property type="entry name" value="Quin_OxRdtase/zeta-crystal_CS"/>
</dbReference>
<dbReference type="SUPFAM" id="SSF51735">
    <property type="entry name" value="NAD(P)-binding Rossmann-fold domains"/>
    <property type="match status" value="1"/>
</dbReference>
<evidence type="ECO:0000313" key="5">
    <source>
        <dbReference type="EMBL" id="CAI0626506.1"/>
    </source>
</evidence>
<feature type="non-terminal residue" evidence="5">
    <location>
        <position position="1"/>
    </location>
</feature>
<name>A0AAV0S3T6_9ROSI</name>
<dbReference type="InterPro" id="IPR044626">
    <property type="entry name" value="AOR-like"/>
</dbReference>
<dbReference type="PANTHER" id="PTHR44573:SF1">
    <property type="entry name" value="NADPH-DEPENDENT ALKENAL_ONE OXIDOREDUCTASE, CHLOROPLASTIC"/>
    <property type="match status" value="1"/>
</dbReference>
<keyword evidence="2" id="KW-0560">Oxidoreductase</keyword>
<evidence type="ECO:0000256" key="3">
    <source>
        <dbReference type="ARBA" id="ARBA00023027"/>
    </source>
</evidence>
<sequence length="168" mass="17831">PKRTRFWSRSSLPLSTPVDFKRRQGKFQATDSALPTVPGYDVAGVVVKAGSKVKEFKEGDEVHGDIHEKALYGPKQIGSPAECTTVEEKLLALKPKGLDFAQADALPLAIEKAYEGLERTGFSSGKSILVLNGAGGVGSLVIQLAKQVFGASRVAATASTGNLINWGY</sequence>